<dbReference type="Gene3D" id="3.40.50.720">
    <property type="entry name" value="NAD(P)-binding Rossmann-like Domain"/>
    <property type="match status" value="1"/>
</dbReference>
<dbReference type="Gene3D" id="3.90.660.20">
    <property type="entry name" value="Protoporphyrinogen oxidase, mitochondrial, domain 2"/>
    <property type="match status" value="1"/>
</dbReference>
<evidence type="ECO:0000313" key="3">
    <source>
        <dbReference type="EMBL" id="PKI59257.1"/>
    </source>
</evidence>
<protein>
    <recommendedName>
        <fullName evidence="2">Amine oxidase domain-containing protein</fullName>
    </recommendedName>
</protein>
<dbReference type="STRING" id="22663.A0A2I0JSG3"/>
<keyword evidence="4" id="KW-1185">Reference proteome</keyword>
<dbReference type="GO" id="GO:0016491">
    <property type="term" value="F:oxidoreductase activity"/>
    <property type="evidence" value="ECO:0007669"/>
    <property type="project" value="InterPro"/>
</dbReference>
<dbReference type="Gene3D" id="1.10.3110.10">
    <property type="entry name" value="protoporphyrinogen ix oxidase, domain 3"/>
    <property type="match status" value="1"/>
</dbReference>
<comment type="caution">
    <text evidence="3">The sequence shown here is derived from an EMBL/GenBank/DDBJ whole genome shotgun (WGS) entry which is preliminary data.</text>
</comment>
<dbReference type="PRINTS" id="PR00419">
    <property type="entry name" value="ADXRDTASE"/>
</dbReference>
<dbReference type="PANTHER" id="PTHR42923:SF44">
    <property type="entry name" value="PROTOPORPHYRINOGEN OXIDASE 2, CHLOROPLASTIC_MITOCHONDRIAL"/>
    <property type="match status" value="1"/>
</dbReference>
<feature type="non-terminal residue" evidence="3">
    <location>
        <position position="292"/>
    </location>
</feature>
<dbReference type="Proteomes" id="UP000233551">
    <property type="component" value="Unassembled WGS sequence"/>
</dbReference>
<dbReference type="InterPro" id="IPR002937">
    <property type="entry name" value="Amino_oxidase"/>
</dbReference>
<gene>
    <name evidence="3" type="ORF">CRG98_020337</name>
</gene>
<feature type="compositionally biased region" description="Basic and acidic residues" evidence="1">
    <location>
        <begin position="179"/>
        <end position="192"/>
    </location>
</feature>
<name>A0A2I0JSG3_PUNGR</name>
<dbReference type="InterPro" id="IPR050464">
    <property type="entry name" value="Zeta_carotene_desat/Oxidored"/>
</dbReference>
<accession>A0A2I0JSG3</accession>
<evidence type="ECO:0000313" key="4">
    <source>
        <dbReference type="Proteomes" id="UP000233551"/>
    </source>
</evidence>
<sequence>MAPAAPAEDNPSPRKRVAVVGAGVSGLAAAYKLKSHGLSVTVFEAEGRVGGKLRSVSHNGLVWDEGANTMTESEAEVRNLLDDLALREKQQYPLSQNKRYIVRNGMPVMIPTNPIGLIQSSILSTQSKVVDYLIDPFVAGTSAGDPESLSMRHAFPELWNLEQRFGSIIAGAFQSQSSGKREKMGDSKGSLEKRKRPRGSFSFQGGMQTLANTLCEKLGNDNLKLQSKVLSLCYSHDGKPSSEDWSLVFASDKKHSQKSSFDAVIMTAPLSSVKEIEITKRGTLFPLNFIPE</sequence>
<dbReference type="Gene3D" id="3.50.50.60">
    <property type="entry name" value="FAD/NAD(P)-binding domain"/>
    <property type="match status" value="1"/>
</dbReference>
<organism evidence="3 4">
    <name type="scientific">Punica granatum</name>
    <name type="common">Pomegranate</name>
    <dbReference type="NCBI Taxonomy" id="22663"/>
    <lineage>
        <taxon>Eukaryota</taxon>
        <taxon>Viridiplantae</taxon>
        <taxon>Streptophyta</taxon>
        <taxon>Embryophyta</taxon>
        <taxon>Tracheophyta</taxon>
        <taxon>Spermatophyta</taxon>
        <taxon>Magnoliopsida</taxon>
        <taxon>eudicotyledons</taxon>
        <taxon>Gunneridae</taxon>
        <taxon>Pentapetalae</taxon>
        <taxon>rosids</taxon>
        <taxon>malvids</taxon>
        <taxon>Myrtales</taxon>
        <taxon>Lythraceae</taxon>
        <taxon>Punica</taxon>
    </lineage>
</organism>
<evidence type="ECO:0000259" key="2">
    <source>
        <dbReference type="Pfam" id="PF01593"/>
    </source>
</evidence>
<reference evidence="3 4" key="1">
    <citation type="submission" date="2017-11" db="EMBL/GenBank/DDBJ databases">
        <title>De-novo sequencing of pomegranate (Punica granatum L.) genome.</title>
        <authorList>
            <person name="Akparov Z."/>
            <person name="Amiraslanov A."/>
            <person name="Hajiyeva S."/>
            <person name="Abbasov M."/>
            <person name="Kaur K."/>
            <person name="Hamwieh A."/>
            <person name="Solovyev V."/>
            <person name="Salamov A."/>
            <person name="Braich B."/>
            <person name="Kosarev P."/>
            <person name="Mahmoud A."/>
            <person name="Hajiyev E."/>
            <person name="Babayeva S."/>
            <person name="Izzatullayeva V."/>
            <person name="Mammadov A."/>
            <person name="Mammadov A."/>
            <person name="Sharifova S."/>
            <person name="Ojaghi J."/>
            <person name="Eynullazada K."/>
            <person name="Bayramov B."/>
            <person name="Abdulazimova A."/>
            <person name="Shahmuradov I."/>
        </authorList>
    </citation>
    <scope>NUCLEOTIDE SEQUENCE [LARGE SCALE GENOMIC DNA]</scope>
    <source>
        <strain evidence="4">cv. AG2017</strain>
        <tissue evidence="3">Leaf</tissue>
    </source>
</reference>
<dbReference type="AlphaFoldDB" id="A0A2I0JSG3"/>
<dbReference type="GO" id="GO:0009534">
    <property type="term" value="C:chloroplast thylakoid"/>
    <property type="evidence" value="ECO:0007669"/>
    <property type="project" value="TreeGrafter"/>
</dbReference>
<evidence type="ECO:0000256" key="1">
    <source>
        <dbReference type="SAM" id="MobiDB-lite"/>
    </source>
</evidence>
<dbReference type="PANTHER" id="PTHR42923">
    <property type="entry name" value="PROTOPORPHYRINOGEN OXIDASE"/>
    <property type="match status" value="1"/>
</dbReference>
<feature type="domain" description="Amine oxidase" evidence="2">
    <location>
        <begin position="24"/>
        <end position="126"/>
    </location>
</feature>
<dbReference type="EMBL" id="PGOL01001311">
    <property type="protein sequence ID" value="PKI59257.1"/>
    <property type="molecule type" value="Genomic_DNA"/>
</dbReference>
<proteinExistence type="predicted"/>
<feature type="region of interest" description="Disordered" evidence="1">
    <location>
        <begin position="174"/>
        <end position="202"/>
    </location>
</feature>
<dbReference type="InterPro" id="IPR036188">
    <property type="entry name" value="FAD/NAD-bd_sf"/>
</dbReference>
<dbReference type="SUPFAM" id="SSF51905">
    <property type="entry name" value="FAD/NAD(P)-binding domain"/>
    <property type="match status" value="1"/>
</dbReference>
<dbReference type="Pfam" id="PF01593">
    <property type="entry name" value="Amino_oxidase"/>
    <property type="match status" value="2"/>
</dbReference>
<feature type="domain" description="Amine oxidase" evidence="2">
    <location>
        <begin position="128"/>
        <end position="280"/>
    </location>
</feature>